<evidence type="ECO:0000256" key="1">
    <source>
        <dbReference type="SAM" id="Phobius"/>
    </source>
</evidence>
<accession>A0ABX1RMJ2</accession>
<organism evidence="3 4">
    <name type="scientific">Pseudonocardia xinjiangensis</name>
    <dbReference type="NCBI Taxonomy" id="75289"/>
    <lineage>
        <taxon>Bacteria</taxon>
        <taxon>Bacillati</taxon>
        <taxon>Actinomycetota</taxon>
        <taxon>Actinomycetes</taxon>
        <taxon>Pseudonocardiales</taxon>
        <taxon>Pseudonocardiaceae</taxon>
        <taxon>Pseudonocardia</taxon>
    </lineage>
</organism>
<feature type="transmembrane region" description="Helical" evidence="1">
    <location>
        <begin position="79"/>
        <end position="99"/>
    </location>
</feature>
<keyword evidence="1" id="KW-0472">Membrane</keyword>
<keyword evidence="3" id="KW-0406">Ion transport</keyword>
<proteinExistence type="predicted"/>
<gene>
    <name evidence="3" type="ORF">HF577_28580</name>
</gene>
<feature type="transmembrane region" description="Helical" evidence="1">
    <location>
        <begin position="12"/>
        <end position="36"/>
    </location>
</feature>
<evidence type="ECO:0000313" key="4">
    <source>
        <dbReference type="Proteomes" id="UP001296706"/>
    </source>
</evidence>
<keyword evidence="4" id="KW-1185">Reference proteome</keyword>
<dbReference type="Proteomes" id="UP001296706">
    <property type="component" value="Unassembled WGS sequence"/>
</dbReference>
<comment type="caution">
    <text evidence="3">The sequence shown here is derived from an EMBL/GenBank/DDBJ whole genome shotgun (WGS) entry which is preliminary data.</text>
</comment>
<dbReference type="InterPro" id="IPR013099">
    <property type="entry name" value="K_chnl_dom"/>
</dbReference>
<dbReference type="GO" id="GO:0034220">
    <property type="term" value="P:monoatomic ion transmembrane transport"/>
    <property type="evidence" value="ECO:0007669"/>
    <property type="project" value="UniProtKB-KW"/>
</dbReference>
<feature type="transmembrane region" description="Helical" evidence="1">
    <location>
        <begin position="150"/>
        <end position="171"/>
    </location>
</feature>
<dbReference type="Gene3D" id="1.10.287.70">
    <property type="match status" value="1"/>
</dbReference>
<feature type="transmembrane region" description="Helical" evidence="1">
    <location>
        <begin position="48"/>
        <end position="67"/>
    </location>
</feature>
<keyword evidence="1" id="KW-1133">Transmembrane helix</keyword>
<dbReference type="RefSeq" id="WP_169399079.1">
    <property type="nucleotide sequence ID" value="NZ_BAAAJH010000010.1"/>
</dbReference>
<dbReference type="EMBL" id="JAAXKY010000126">
    <property type="protein sequence ID" value="NMH81036.1"/>
    <property type="molecule type" value="Genomic_DNA"/>
</dbReference>
<dbReference type="SUPFAM" id="SSF81324">
    <property type="entry name" value="Voltage-gated potassium channels"/>
    <property type="match status" value="1"/>
</dbReference>
<feature type="domain" description="Potassium channel" evidence="2">
    <location>
        <begin position="89"/>
        <end position="164"/>
    </location>
</feature>
<evidence type="ECO:0000259" key="2">
    <source>
        <dbReference type="Pfam" id="PF07885"/>
    </source>
</evidence>
<protein>
    <submittedName>
        <fullName evidence="3">Two pore domain potassium channel family protein</fullName>
    </submittedName>
</protein>
<keyword evidence="3" id="KW-0813">Transport</keyword>
<sequence length="191" mass="20775">MTNRRGERRHPYRRAVVVSVLRSVLTTTVLVVLYYLAPLRLTLDLGTWLRFLAVLVLLAVLTARQVQAILRSDIPRVRAVEAVATGLPILLLVFAAIYVVIDANQPDSFNEALSRTDALYFTVTVFATVGFGDIVPLTELARVVTMLQMVTGLLAVGLVVRVVLGAAQVAVRRRNLPGPDATGRPPGPPRG</sequence>
<name>A0ABX1RMJ2_9PSEU</name>
<reference evidence="3 4" key="1">
    <citation type="submission" date="2020-04" db="EMBL/GenBank/DDBJ databases">
        <authorList>
            <person name="Klaysubun C."/>
            <person name="Duangmal K."/>
            <person name="Lipun K."/>
        </authorList>
    </citation>
    <scope>NUCLEOTIDE SEQUENCE [LARGE SCALE GENOMIC DNA]</scope>
    <source>
        <strain evidence="3 4">JCM 11839</strain>
    </source>
</reference>
<dbReference type="Pfam" id="PF07885">
    <property type="entry name" value="Ion_trans_2"/>
    <property type="match status" value="1"/>
</dbReference>
<keyword evidence="3" id="KW-0407">Ion channel</keyword>
<evidence type="ECO:0000313" key="3">
    <source>
        <dbReference type="EMBL" id="NMH81036.1"/>
    </source>
</evidence>
<keyword evidence="1" id="KW-0812">Transmembrane</keyword>